<dbReference type="Proteomes" id="UP000766486">
    <property type="component" value="Unassembled WGS sequence"/>
</dbReference>
<name>A0ABY6UTJ6_BIOOC</name>
<reference evidence="1 2" key="1">
    <citation type="submission" date="2019-06" db="EMBL/GenBank/DDBJ databases">
        <authorList>
            <person name="Broberg M."/>
        </authorList>
    </citation>
    <scope>NUCLEOTIDE SEQUENCE [LARGE SCALE GENOMIC DNA]</scope>
</reference>
<dbReference type="PANTHER" id="PTHR34706:SF3">
    <property type="entry name" value="ANKYRIN REPEAT PROTEIN (AFU_ORTHOLOGUE AFUA_7G06200)"/>
    <property type="match status" value="1"/>
</dbReference>
<gene>
    <name evidence="1" type="ORF">CLO192961_LOCUS345510</name>
</gene>
<sequence length="349" mass="39012">MDKFNSVISSILQITGFIIAWFNRTAKGVIRTLSGLNFPFNKKIDQVKNSNTFLLSNNEIAETILLQRINRNGEPKTKAEFVANVNKALEGSAVERFFKKNPKFISDLAEKAASLADHAETPICNQELFPKTAQVTMHQQVLYCDDSVSMRNGHRGENRWDAQNQLINRIARVTTYILPEGEGVYLRYINQEIPNADSLSFQETADVIEPLKPDGDTPIGTNLKKKILEPLVYNKLPNDLERPLLISVITDGDPSREPRSTFVNAIVECGQRLQKAGLPRESVKFLVGQVGSATGARTFLNEVTNDPRIASVVFVASERFDAPGRLGNDTNMDEWLIETLYAPIMKSQS</sequence>
<proteinExistence type="predicted"/>
<organism evidence="1 2">
    <name type="scientific">Bionectria ochroleuca</name>
    <name type="common">Gliocladium roseum</name>
    <dbReference type="NCBI Taxonomy" id="29856"/>
    <lineage>
        <taxon>Eukaryota</taxon>
        <taxon>Fungi</taxon>
        <taxon>Dikarya</taxon>
        <taxon>Ascomycota</taxon>
        <taxon>Pezizomycotina</taxon>
        <taxon>Sordariomycetes</taxon>
        <taxon>Hypocreomycetidae</taxon>
        <taxon>Hypocreales</taxon>
        <taxon>Bionectriaceae</taxon>
        <taxon>Clonostachys</taxon>
    </lineage>
</organism>
<dbReference type="EMBL" id="CABFNS010000861">
    <property type="protein sequence ID" value="VUC33279.1"/>
    <property type="molecule type" value="Genomic_DNA"/>
</dbReference>
<evidence type="ECO:0008006" key="3">
    <source>
        <dbReference type="Google" id="ProtNLM"/>
    </source>
</evidence>
<evidence type="ECO:0000313" key="2">
    <source>
        <dbReference type="Proteomes" id="UP000766486"/>
    </source>
</evidence>
<keyword evidence="2" id="KW-1185">Reference proteome</keyword>
<evidence type="ECO:0000313" key="1">
    <source>
        <dbReference type="EMBL" id="VUC33279.1"/>
    </source>
</evidence>
<accession>A0ABY6UTJ6</accession>
<dbReference type="PANTHER" id="PTHR34706">
    <property type="entry name" value="SLR1338 PROTEIN"/>
    <property type="match status" value="1"/>
</dbReference>
<comment type="caution">
    <text evidence="1">The sequence shown here is derived from an EMBL/GenBank/DDBJ whole genome shotgun (WGS) entry which is preliminary data.</text>
</comment>
<protein>
    <recommendedName>
        <fullName evidence="3">VWFA domain-containing protein</fullName>
    </recommendedName>
</protein>